<dbReference type="AlphaFoldDB" id="A0A285KRL8"/>
<name>A0A285KRL8_9NOCA</name>
<keyword evidence="2" id="KW-1185">Reference proteome</keyword>
<dbReference type="STRING" id="1379680.GCA_001612615_00666"/>
<gene>
    <name evidence="1" type="ORF">SAMN04244553_0356</name>
</gene>
<protein>
    <recommendedName>
        <fullName evidence="3">Sporulation protein YtfJ (Spore_YtfJ)</fullName>
    </recommendedName>
</protein>
<sequence length="100" mass="10408">MSLLEQLGATQPGDASALVYGTPQETPDGSVIVTVARVGGILRSAARPVGVYVVKDGQATWTPAVDANRIALFGQTIGLVSATLALLAIVRRPPWPDLSR</sequence>
<organism evidence="1 2">
    <name type="scientific">Nocardia amikacinitolerans</name>
    <dbReference type="NCBI Taxonomy" id="756689"/>
    <lineage>
        <taxon>Bacteria</taxon>
        <taxon>Bacillati</taxon>
        <taxon>Actinomycetota</taxon>
        <taxon>Actinomycetes</taxon>
        <taxon>Mycobacteriales</taxon>
        <taxon>Nocardiaceae</taxon>
        <taxon>Nocardia</taxon>
    </lineage>
</organism>
<evidence type="ECO:0000313" key="1">
    <source>
        <dbReference type="EMBL" id="SNY74853.1"/>
    </source>
</evidence>
<reference evidence="2" key="1">
    <citation type="submission" date="2017-09" db="EMBL/GenBank/DDBJ databases">
        <authorList>
            <person name="Varghese N."/>
            <person name="Submissions S."/>
        </authorList>
    </citation>
    <scope>NUCLEOTIDE SEQUENCE [LARGE SCALE GENOMIC DNA]</scope>
    <source>
        <strain evidence="2">DSM 45537</strain>
    </source>
</reference>
<evidence type="ECO:0008006" key="3">
    <source>
        <dbReference type="Google" id="ProtNLM"/>
    </source>
</evidence>
<accession>A0A285KRL8</accession>
<dbReference type="OrthoDB" id="3830295at2"/>
<evidence type="ECO:0000313" key="2">
    <source>
        <dbReference type="Proteomes" id="UP000219565"/>
    </source>
</evidence>
<dbReference type="RefSeq" id="WP_097243362.1">
    <property type="nucleotide sequence ID" value="NZ_JAMTCW010000001.1"/>
</dbReference>
<dbReference type="EMBL" id="OBEG01000001">
    <property type="protein sequence ID" value="SNY74853.1"/>
    <property type="molecule type" value="Genomic_DNA"/>
</dbReference>
<dbReference type="Proteomes" id="UP000219565">
    <property type="component" value="Unassembled WGS sequence"/>
</dbReference>
<proteinExistence type="predicted"/>